<protein>
    <submittedName>
        <fullName evidence="1">Uncharacterized protein</fullName>
    </submittedName>
</protein>
<proteinExistence type="predicted"/>
<dbReference type="EMBL" id="CP146022">
    <property type="protein sequence ID" value="WWQ65409.1"/>
    <property type="molecule type" value="Genomic_DNA"/>
</dbReference>
<sequence>MRRLKAERRRDPRLVAATVGAGLCAALLPHGPAVAAGNSDPYVYADSAQNVRAARNSTDAAELKVGGTYRSSIGTGPSGAAYYRVELDSAANAYVSAVAVPPLGSGTKVSYADGITVVLKDSNGNRCDSERATFRSGAYPRPIAAAAARLVRPGRLNCQTAGTYYVVVERKTDAESTRQTWGLELHVATEPGLVTAAPSRGPDTWPSASVPPPSGTGTLRRGGTGFNDAKALTAGVWQDRIRPGQSHFYRVPVDWGQQLLLGTDLGSTAQDTARNGFVPGALDVELYNPARATVVAKEAPYAGEPTGVALDPLPPVAYENRFLLRGDESAMRLAGWYYLKVTLNPAMAQKYGDKESGVTLRVGVEGEPQKAPDYVRDPGEFQVTADDRKAAEDGEGGAVWSGGAGASGSGDSSGSSASSAAPSASSSGSSTGGGSSASGGTASASSGSAAMTLLGVAGVGTGTALLLWLAAWRLVAVRRLRG</sequence>
<gene>
    <name evidence="1" type="ORF">V2W30_20170</name>
</gene>
<evidence type="ECO:0000313" key="1">
    <source>
        <dbReference type="EMBL" id="WWQ65409.1"/>
    </source>
</evidence>
<organism evidence="1 2">
    <name type="scientific">Streptomyces citrinus</name>
    <dbReference type="NCBI Taxonomy" id="3118173"/>
    <lineage>
        <taxon>Bacteria</taxon>
        <taxon>Bacillati</taxon>
        <taxon>Actinomycetota</taxon>
        <taxon>Actinomycetes</taxon>
        <taxon>Kitasatosporales</taxon>
        <taxon>Streptomycetaceae</taxon>
        <taxon>Streptomyces</taxon>
    </lineage>
</organism>
<reference evidence="1" key="1">
    <citation type="journal article" date="2025" name="Int. J. Syst. Evol. Microbiol.">
        <title>Streptomyces citrinus sp. nov., with yellow diffusible pigment.</title>
        <authorList>
            <person name="He Y."/>
            <person name="Yang E."/>
            <person name="Xu J."/>
            <person name="Sun Y."/>
            <person name="Sun L."/>
        </authorList>
    </citation>
    <scope>NUCLEOTIDE SEQUENCE</scope>
    <source>
        <strain evidence="1">Q6</strain>
    </source>
</reference>
<keyword evidence="2" id="KW-1185">Reference proteome</keyword>
<dbReference type="Proteomes" id="UP001432251">
    <property type="component" value="Chromosome"/>
</dbReference>
<evidence type="ECO:0000313" key="2">
    <source>
        <dbReference type="Proteomes" id="UP001432251"/>
    </source>
</evidence>
<accession>A0ACD5AE10</accession>
<name>A0ACD5AE10_9ACTN</name>